<evidence type="ECO:0000259" key="10">
    <source>
        <dbReference type="PROSITE" id="PS51384"/>
    </source>
</evidence>
<dbReference type="PROSITE" id="PS00197">
    <property type="entry name" value="2FE2S_FER_1"/>
    <property type="match status" value="1"/>
</dbReference>
<dbReference type="RefSeq" id="WP_013632455.1">
    <property type="nucleotide sequence ID" value="NC_015177.1"/>
</dbReference>
<evidence type="ECO:0000256" key="6">
    <source>
        <dbReference type="ARBA" id="ARBA00023002"/>
    </source>
</evidence>
<keyword evidence="7" id="KW-0408">Iron</keyword>
<dbReference type="Proteomes" id="UP000000310">
    <property type="component" value="Chromosome"/>
</dbReference>
<dbReference type="InterPro" id="IPR012675">
    <property type="entry name" value="Beta-grasp_dom_sf"/>
</dbReference>
<dbReference type="InterPro" id="IPR006058">
    <property type="entry name" value="2Fe2S_fd_BS"/>
</dbReference>
<evidence type="ECO:0000259" key="9">
    <source>
        <dbReference type="PROSITE" id="PS51085"/>
    </source>
</evidence>
<keyword evidence="3" id="KW-0001">2Fe-2S</keyword>
<dbReference type="KEGG" id="psn:Pedsa_1390"/>
<dbReference type="GO" id="GO:0051537">
    <property type="term" value="F:2 iron, 2 sulfur cluster binding"/>
    <property type="evidence" value="ECO:0007669"/>
    <property type="project" value="UniProtKB-KW"/>
</dbReference>
<dbReference type="OrthoDB" id="9789468at2"/>
<dbReference type="eggNOG" id="COG1018">
    <property type="taxonomic scope" value="Bacteria"/>
</dbReference>
<evidence type="ECO:0000256" key="1">
    <source>
        <dbReference type="ARBA" id="ARBA00001974"/>
    </source>
</evidence>
<proteinExistence type="predicted"/>
<dbReference type="EMBL" id="CP002545">
    <property type="protein sequence ID" value="ADY51956.1"/>
    <property type="molecule type" value="Genomic_DNA"/>
</dbReference>
<gene>
    <name evidence="11" type="ordered locus">Pedsa_1390</name>
</gene>
<reference evidence="11 12" key="1">
    <citation type="journal article" date="2011" name="Stand. Genomic Sci.">
        <title>Complete genome sequence of the gliding, heparinolytic Pedobacter saltans type strain (113).</title>
        <authorList>
            <person name="Liolios K."/>
            <person name="Sikorski J."/>
            <person name="Lu M."/>
            <person name="Nolan M."/>
            <person name="Lapidus A."/>
            <person name="Lucas S."/>
            <person name="Hammon N."/>
            <person name="Deshpande S."/>
            <person name="Cheng J.F."/>
            <person name="Tapia R."/>
            <person name="Han C."/>
            <person name="Goodwin L."/>
            <person name="Pitluck S."/>
            <person name="Huntemann M."/>
            <person name="Ivanova N."/>
            <person name="Pagani I."/>
            <person name="Mavromatis K."/>
            <person name="Ovchinikova G."/>
            <person name="Pati A."/>
            <person name="Chen A."/>
            <person name="Palaniappan K."/>
            <person name="Land M."/>
            <person name="Hauser L."/>
            <person name="Brambilla E.M."/>
            <person name="Kotsyurbenko O."/>
            <person name="Rohde M."/>
            <person name="Tindall B.J."/>
            <person name="Abt B."/>
            <person name="Goker M."/>
            <person name="Detter J.C."/>
            <person name="Woyke T."/>
            <person name="Bristow J."/>
            <person name="Eisen J.A."/>
            <person name="Markowitz V."/>
            <person name="Hugenholtz P."/>
            <person name="Klenk H.P."/>
            <person name="Kyrpides N.C."/>
        </authorList>
    </citation>
    <scope>NUCLEOTIDE SEQUENCE [LARGE SCALE GENOMIC DNA]</scope>
    <source>
        <strain evidence="12">ATCC 51119 / DSM 12145 / JCM 21818 / LMG 10337 / NBRC 100064 / NCIMB 13643</strain>
    </source>
</reference>
<dbReference type="AlphaFoldDB" id="F0S4G5"/>
<evidence type="ECO:0000313" key="12">
    <source>
        <dbReference type="Proteomes" id="UP000000310"/>
    </source>
</evidence>
<comment type="cofactor">
    <cofactor evidence="1">
        <name>FAD</name>
        <dbReference type="ChEBI" id="CHEBI:57692"/>
    </cofactor>
</comment>
<dbReference type="GO" id="GO:0050660">
    <property type="term" value="F:flavin adenine dinucleotide binding"/>
    <property type="evidence" value="ECO:0007669"/>
    <property type="project" value="TreeGrafter"/>
</dbReference>
<dbReference type="SUPFAM" id="SSF63380">
    <property type="entry name" value="Riboflavin synthase domain-like"/>
    <property type="match status" value="1"/>
</dbReference>
<dbReference type="InterPro" id="IPR001709">
    <property type="entry name" value="Flavoprot_Pyr_Nucl_cyt_Rdtase"/>
</dbReference>
<keyword evidence="8" id="KW-0411">Iron-sulfur</keyword>
<dbReference type="Pfam" id="PF00175">
    <property type="entry name" value="NAD_binding_1"/>
    <property type="match status" value="1"/>
</dbReference>
<evidence type="ECO:0000313" key="11">
    <source>
        <dbReference type="EMBL" id="ADY51956.1"/>
    </source>
</evidence>
<dbReference type="PRINTS" id="PR00406">
    <property type="entry name" value="CYTB5RDTASE"/>
</dbReference>
<dbReference type="CDD" id="cd00207">
    <property type="entry name" value="fer2"/>
    <property type="match status" value="1"/>
</dbReference>
<dbReference type="Gene3D" id="3.40.50.80">
    <property type="entry name" value="Nucleotide-binding domain of ferredoxin-NADP reductase (FNR) module"/>
    <property type="match status" value="1"/>
</dbReference>
<dbReference type="GO" id="GO:0016491">
    <property type="term" value="F:oxidoreductase activity"/>
    <property type="evidence" value="ECO:0007669"/>
    <property type="project" value="UniProtKB-KW"/>
</dbReference>
<dbReference type="Gene3D" id="3.10.20.30">
    <property type="match status" value="1"/>
</dbReference>
<sequence length="349" mass="39925">MHQLKIVDIISQPGDNITFQLVPVSSNFPSYKAGQFLSLIFHFGEREIRRSYSLNSSPDVDQQLSITVKRIDNGEISRFLHHEIKVGDILTAQDPNGLFVYETEPGTKRTVFLFAAGVGITPLYAILKTALVRESKSKIVLVYSNKAEDNTLFIDELRQWQAKYPDRLHIIWIFSDSKNLLKARLNRFYIEEIIRNELEFDRSAALFYTCGPIFYMDLCRICLLGMGFPAQNIKRETFVLPEDEGDDDDQTEKVVDTNTYTIKLHFQSKTYDLDIPYNKRILDVALENKINLPYSCRAGMCGTCTSNCIKGNVRMDYNEILTDDEVEKGRVLICTGHPTENGTEIFVEG</sequence>
<reference evidence="12" key="2">
    <citation type="submission" date="2011-02" db="EMBL/GenBank/DDBJ databases">
        <title>The complete genome of Pedobacter saltans DSM 12145.</title>
        <authorList>
            <consortium name="US DOE Joint Genome Institute (JGI-PGF)"/>
            <person name="Lucas S."/>
            <person name="Copeland A."/>
            <person name="Lapidus A."/>
            <person name="Bruce D."/>
            <person name="Goodwin L."/>
            <person name="Pitluck S."/>
            <person name="Kyrpides N."/>
            <person name="Mavromatis K."/>
            <person name="Pagani I."/>
            <person name="Ivanova N."/>
            <person name="Ovchinnikova G."/>
            <person name="Lu M."/>
            <person name="Detter J.C."/>
            <person name="Han C."/>
            <person name="Land M."/>
            <person name="Hauser L."/>
            <person name="Markowitz V."/>
            <person name="Cheng J.-F."/>
            <person name="Hugenholtz P."/>
            <person name="Woyke T."/>
            <person name="Wu D."/>
            <person name="Tindall B."/>
            <person name="Pomrenke H.G."/>
            <person name="Brambilla E."/>
            <person name="Klenk H.-P."/>
            <person name="Eisen J.A."/>
        </authorList>
    </citation>
    <scope>NUCLEOTIDE SEQUENCE [LARGE SCALE GENOMIC DNA]</scope>
    <source>
        <strain evidence="12">ATCC 51119 / DSM 12145 / JCM 21818 / LMG 10337 / NBRC 100064 / NCIMB 13643</strain>
    </source>
</reference>
<dbReference type="Pfam" id="PF00111">
    <property type="entry name" value="Fer2"/>
    <property type="match status" value="1"/>
</dbReference>
<protein>
    <submittedName>
        <fullName evidence="11">Ferredoxin</fullName>
    </submittedName>
</protein>
<evidence type="ECO:0000256" key="8">
    <source>
        <dbReference type="ARBA" id="ARBA00023014"/>
    </source>
</evidence>
<evidence type="ECO:0000256" key="5">
    <source>
        <dbReference type="ARBA" id="ARBA00022827"/>
    </source>
</evidence>
<dbReference type="InterPro" id="IPR050415">
    <property type="entry name" value="MRET"/>
</dbReference>
<dbReference type="CDD" id="cd06214">
    <property type="entry name" value="PA_degradation_oxidoreductase_like"/>
    <property type="match status" value="1"/>
</dbReference>
<dbReference type="SUPFAM" id="SSF52343">
    <property type="entry name" value="Ferredoxin reductase-like, C-terminal NADP-linked domain"/>
    <property type="match status" value="1"/>
</dbReference>
<keyword evidence="6" id="KW-0560">Oxidoreductase</keyword>
<dbReference type="PROSITE" id="PS51085">
    <property type="entry name" value="2FE2S_FER_2"/>
    <property type="match status" value="1"/>
</dbReference>
<evidence type="ECO:0000256" key="2">
    <source>
        <dbReference type="ARBA" id="ARBA00022630"/>
    </source>
</evidence>
<evidence type="ECO:0000256" key="3">
    <source>
        <dbReference type="ARBA" id="ARBA00022714"/>
    </source>
</evidence>
<keyword evidence="4" id="KW-0479">Metal-binding</keyword>
<dbReference type="PROSITE" id="PS51384">
    <property type="entry name" value="FAD_FR"/>
    <property type="match status" value="1"/>
</dbReference>
<keyword evidence="12" id="KW-1185">Reference proteome</keyword>
<evidence type="ECO:0000256" key="4">
    <source>
        <dbReference type="ARBA" id="ARBA00022723"/>
    </source>
</evidence>
<dbReference type="InterPro" id="IPR017927">
    <property type="entry name" value="FAD-bd_FR_type"/>
</dbReference>
<dbReference type="InterPro" id="IPR039261">
    <property type="entry name" value="FNR_nucleotide-bd"/>
</dbReference>
<dbReference type="PRINTS" id="PR00371">
    <property type="entry name" value="FPNCR"/>
</dbReference>
<dbReference type="InterPro" id="IPR036010">
    <property type="entry name" value="2Fe-2S_ferredoxin-like_sf"/>
</dbReference>
<dbReference type="PANTHER" id="PTHR47354">
    <property type="entry name" value="NADH OXIDOREDUCTASE HCR"/>
    <property type="match status" value="1"/>
</dbReference>
<organism evidence="11 12">
    <name type="scientific">Pseudopedobacter saltans (strain ATCC 51119 / DSM 12145 / JCM 21818 / CCUG 39354 / LMG 10337 / NBRC 100064 / NCIMB 13643)</name>
    <name type="common">Pedobacter saltans</name>
    <dbReference type="NCBI Taxonomy" id="762903"/>
    <lineage>
        <taxon>Bacteria</taxon>
        <taxon>Pseudomonadati</taxon>
        <taxon>Bacteroidota</taxon>
        <taxon>Sphingobacteriia</taxon>
        <taxon>Sphingobacteriales</taxon>
        <taxon>Sphingobacteriaceae</taxon>
        <taxon>Pseudopedobacter</taxon>
    </lineage>
</organism>
<keyword evidence="5" id="KW-0274">FAD</keyword>
<name>F0S4G5_PSESL</name>
<accession>F0S4G5</accession>
<dbReference type="InterPro" id="IPR001433">
    <property type="entry name" value="OxRdtase_FAD/NAD-bd"/>
</dbReference>
<dbReference type="HOGENOM" id="CLU_003827_14_1_10"/>
<dbReference type="Gene3D" id="2.40.30.10">
    <property type="entry name" value="Translation factors"/>
    <property type="match status" value="1"/>
</dbReference>
<feature type="domain" description="FAD-binding FR-type" evidence="10">
    <location>
        <begin position="1"/>
        <end position="102"/>
    </location>
</feature>
<dbReference type="STRING" id="762903.Pedsa_1390"/>
<dbReference type="InterPro" id="IPR008333">
    <property type="entry name" value="Cbr1-like_FAD-bd_dom"/>
</dbReference>
<dbReference type="GO" id="GO:0046872">
    <property type="term" value="F:metal ion binding"/>
    <property type="evidence" value="ECO:0007669"/>
    <property type="project" value="UniProtKB-KW"/>
</dbReference>
<feature type="domain" description="2Fe-2S ferredoxin-type" evidence="9">
    <location>
        <begin position="260"/>
        <end position="349"/>
    </location>
</feature>
<keyword evidence="2" id="KW-0285">Flavoprotein</keyword>
<dbReference type="SUPFAM" id="SSF54292">
    <property type="entry name" value="2Fe-2S ferredoxin-like"/>
    <property type="match status" value="1"/>
</dbReference>
<dbReference type="InterPro" id="IPR017938">
    <property type="entry name" value="Riboflavin_synthase-like_b-brl"/>
</dbReference>
<dbReference type="InterPro" id="IPR001041">
    <property type="entry name" value="2Fe-2S_ferredoxin-type"/>
</dbReference>
<dbReference type="Pfam" id="PF00970">
    <property type="entry name" value="FAD_binding_6"/>
    <property type="match status" value="1"/>
</dbReference>
<evidence type="ECO:0000256" key="7">
    <source>
        <dbReference type="ARBA" id="ARBA00023004"/>
    </source>
</evidence>
<dbReference type="PANTHER" id="PTHR47354:SF8">
    <property type="entry name" value="1,2-PHENYLACETYL-COA EPOXIDASE, SUBUNIT E"/>
    <property type="match status" value="1"/>
</dbReference>